<dbReference type="Proteomes" id="UP000011721">
    <property type="component" value="Chromosome"/>
</dbReference>
<dbReference type="GO" id="GO:0016020">
    <property type="term" value="C:membrane"/>
    <property type="evidence" value="ECO:0007669"/>
    <property type="project" value="UniProtKB-SubCell"/>
</dbReference>
<dbReference type="PANTHER" id="PTHR33162:SF1">
    <property type="entry name" value="SEC-INDEPENDENT PROTEIN TRANSLOCASE PROTEIN TATA, CHLOROPLASTIC"/>
    <property type="match status" value="1"/>
</dbReference>
<dbReference type="RefSeq" id="WP_015404535.1">
    <property type="nucleotide sequence ID" value="NC_020304.1"/>
</dbReference>
<dbReference type="PRINTS" id="PR01506">
    <property type="entry name" value="TATBPROTEIN"/>
</dbReference>
<dbReference type="GO" id="GO:0015031">
    <property type="term" value="P:protein transport"/>
    <property type="evidence" value="ECO:0007669"/>
    <property type="project" value="UniProtKB-KW"/>
</dbReference>
<organism evidence="9 10">
    <name type="scientific">Desulfocapsa sulfexigens (strain DSM 10523 / SB164P1)</name>
    <dbReference type="NCBI Taxonomy" id="1167006"/>
    <lineage>
        <taxon>Bacteria</taxon>
        <taxon>Pseudomonadati</taxon>
        <taxon>Thermodesulfobacteriota</taxon>
        <taxon>Desulfobulbia</taxon>
        <taxon>Desulfobulbales</taxon>
        <taxon>Desulfocapsaceae</taxon>
        <taxon>Desulfocapsa</taxon>
    </lineage>
</organism>
<evidence type="ECO:0000256" key="5">
    <source>
        <dbReference type="ARBA" id="ARBA00022989"/>
    </source>
</evidence>
<proteinExistence type="predicted"/>
<evidence type="ECO:0000313" key="9">
    <source>
        <dbReference type="EMBL" id="AGF78847.1"/>
    </source>
</evidence>
<gene>
    <name evidence="9" type="ordered locus">UWK_02307</name>
</gene>
<accession>M1PB23</accession>
<evidence type="ECO:0000256" key="7">
    <source>
        <dbReference type="ARBA" id="ARBA00023136"/>
    </source>
</evidence>
<keyword evidence="4" id="KW-0653">Protein transport</keyword>
<dbReference type="EMBL" id="CP003985">
    <property type="protein sequence ID" value="AGF78847.1"/>
    <property type="molecule type" value="Genomic_DNA"/>
</dbReference>
<evidence type="ECO:0000256" key="1">
    <source>
        <dbReference type="ARBA" id="ARBA00004167"/>
    </source>
</evidence>
<dbReference type="PANTHER" id="PTHR33162">
    <property type="entry name" value="SEC-INDEPENDENT PROTEIN TRANSLOCASE PROTEIN TATA, CHLOROPLASTIC"/>
    <property type="match status" value="1"/>
</dbReference>
<dbReference type="eggNOG" id="COG1826">
    <property type="taxonomic scope" value="Bacteria"/>
</dbReference>
<evidence type="ECO:0000313" key="10">
    <source>
        <dbReference type="Proteomes" id="UP000011721"/>
    </source>
</evidence>
<reference evidence="10" key="1">
    <citation type="journal article" date="2013" name="Stand. Genomic Sci.">
        <title>Complete genome sequence of Desulfocapsa sulfexigens, a marine deltaproteobacterium specialized in disproportionating inorganic sulfur compounds.</title>
        <authorList>
            <person name="Finster K.W."/>
            <person name="Kjeldsen K.U."/>
            <person name="Kube M."/>
            <person name="Reinhardt R."/>
            <person name="Mussmann M."/>
            <person name="Amann R."/>
            <person name="Schreiber L."/>
        </authorList>
    </citation>
    <scope>NUCLEOTIDE SEQUENCE [LARGE SCALE GENOMIC DNA]</scope>
    <source>
        <strain evidence="10">DSM 10523 / SB164P1</strain>
    </source>
</reference>
<keyword evidence="7" id="KW-0472">Membrane</keyword>
<evidence type="ECO:0000256" key="6">
    <source>
        <dbReference type="ARBA" id="ARBA00023010"/>
    </source>
</evidence>
<keyword evidence="6" id="KW-0811">Translocation</keyword>
<keyword evidence="3" id="KW-0812">Transmembrane</keyword>
<keyword evidence="10" id="KW-1185">Reference proteome</keyword>
<keyword evidence="2" id="KW-0813">Transport</keyword>
<dbReference type="STRING" id="1167006.UWK_02307"/>
<evidence type="ECO:0000256" key="8">
    <source>
        <dbReference type="SAM" id="MobiDB-lite"/>
    </source>
</evidence>
<feature type="region of interest" description="Disordered" evidence="8">
    <location>
        <begin position="123"/>
        <end position="151"/>
    </location>
</feature>
<evidence type="ECO:0000256" key="2">
    <source>
        <dbReference type="ARBA" id="ARBA00022448"/>
    </source>
</evidence>
<dbReference type="Pfam" id="PF02416">
    <property type="entry name" value="TatA_B_E"/>
    <property type="match status" value="1"/>
</dbReference>
<sequence length="151" mass="16571">MFGIGLPEFILILALALIVVGPDKLPDLARSVAKGILDLKKTANTLKESLTEEGNPLEDIKPELQKAAKALTDDVLGDSSDDWSSKNRDKIYDLRSTGEKESSEIIDIEVEKDADSVSIMEEAVREEPAKEVDNSKTNEILAKKESTEQQS</sequence>
<dbReference type="InterPro" id="IPR003369">
    <property type="entry name" value="TatA/B/E"/>
</dbReference>
<dbReference type="Gene3D" id="1.20.5.3310">
    <property type="match status" value="1"/>
</dbReference>
<dbReference type="HOGENOM" id="CLU_1728462_0_0_7"/>
<keyword evidence="5" id="KW-1133">Transmembrane helix</keyword>
<name>M1PB23_DESSD</name>
<protein>
    <submittedName>
        <fullName evidence="9">Sec-independent protein secretion pathway component</fullName>
    </submittedName>
</protein>
<dbReference type="AlphaFoldDB" id="M1PB23"/>
<dbReference type="OrthoDB" id="9810561at2"/>
<evidence type="ECO:0000256" key="4">
    <source>
        <dbReference type="ARBA" id="ARBA00022927"/>
    </source>
</evidence>
<dbReference type="KEGG" id="dsf:UWK_02307"/>
<comment type="subcellular location">
    <subcellularLocation>
        <location evidence="1">Membrane</location>
        <topology evidence="1">Single-pass membrane protein</topology>
    </subcellularLocation>
</comment>
<evidence type="ECO:0000256" key="3">
    <source>
        <dbReference type="ARBA" id="ARBA00022692"/>
    </source>
</evidence>